<gene>
    <name evidence="2" type="ORF">SAC06_01880</name>
</gene>
<dbReference type="RefSeq" id="WP_350258527.1">
    <property type="nucleotide sequence ID" value="NZ_CP138335.1"/>
</dbReference>
<proteinExistence type="predicted"/>
<reference evidence="2" key="1">
    <citation type="submission" date="2023-11" db="EMBL/GenBank/DDBJ databases">
        <title>Scrofimicrobium hongkongense sp. nov., isolated from a patient with peritonitis.</title>
        <authorList>
            <person name="Lao H.Y."/>
            <person name="Wong A.Y.P."/>
            <person name="Ng T.L."/>
            <person name="Wong R.Y.L."/>
            <person name="Yau M.C.Y."/>
            <person name="Lam J.Y.W."/>
            <person name="Siu G.K.H."/>
        </authorList>
    </citation>
    <scope>NUCLEOTIDE SEQUENCE</scope>
    <source>
        <strain evidence="2">R131</strain>
    </source>
</reference>
<dbReference type="InterPro" id="IPR051450">
    <property type="entry name" value="Gfo/Idh/MocA_Oxidoreductases"/>
</dbReference>
<dbReference type="Gene3D" id="3.30.360.10">
    <property type="entry name" value="Dihydrodipicolinate Reductase, domain 2"/>
    <property type="match status" value="1"/>
</dbReference>
<dbReference type="InterPro" id="IPR000683">
    <property type="entry name" value="Gfo/Idh/MocA-like_OxRdtase_N"/>
</dbReference>
<dbReference type="GO" id="GO:0000166">
    <property type="term" value="F:nucleotide binding"/>
    <property type="evidence" value="ECO:0007669"/>
    <property type="project" value="InterPro"/>
</dbReference>
<dbReference type="EMBL" id="CP138335">
    <property type="protein sequence ID" value="XBW08328.1"/>
    <property type="molecule type" value="Genomic_DNA"/>
</dbReference>
<dbReference type="InterPro" id="IPR036291">
    <property type="entry name" value="NAD(P)-bd_dom_sf"/>
</dbReference>
<name>A0AAU7V7U3_9ACTO</name>
<dbReference type="SUPFAM" id="SSF51735">
    <property type="entry name" value="NAD(P)-binding Rossmann-fold domains"/>
    <property type="match status" value="1"/>
</dbReference>
<evidence type="ECO:0000259" key="1">
    <source>
        <dbReference type="Pfam" id="PF01408"/>
    </source>
</evidence>
<protein>
    <submittedName>
        <fullName evidence="2">Gfo/Idh/MocA family oxidoreductase</fullName>
    </submittedName>
</protein>
<dbReference type="Gene3D" id="3.40.50.720">
    <property type="entry name" value="NAD(P)-binding Rossmann-like Domain"/>
    <property type="match status" value="1"/>
</dbReference>
<organism evidence="2">
    <name type="scientific">Scrofimicrobium appendicitidis</name>
    <dbReference type="NCBI Taxonomy" id="3079930"/>
    <lineage>
        <taxon>Bacteria</taxon>
        <taxon>Bacillati</taxon>
        <taxon>Actinomycetota</taxon>
        <taxon>Actinomycetes</taxon>
        <taxon>Actinomycetales</taxon>
        <taxon>Actinomycetaceae</taxon>
        <taxon>Scrofimicrobium</taxon>
    </lineage>
</organism>
<feature type="domain" description="Gfo/Idh/MocA-like oxidoreductase N-terminal" evidence="1">
    <location>
        <begin position="5"/>
        <end position="126"/>
    </location>
</feature>
<accession>A0AAU7V7U3</accession>
<dbReference type="AlphaFoldDB" id="A0AAU7V7U3"/>
<sequence length="382" mass="42107">MSAPIRLALIGLGGISQSVHLPIITRLHDRVQLVAVVDLSAQRVREIQSAYGEQLAGFTSVDDLLHAVDAGLQVDAVALATTGSHSQAALPLVKRGWPVLVEKPLGYSRGEVAELLPYAAQMRVGYMKEYDPASRRARELVSQVRVRSVEVEVLHPQDQAQLEFAHLRRPANDVSQEALRTVVEPTESALRSALGPEILSDRVGDLDRLYPNVVLGSVVHDIALLRYLVGGIGTVEHAQHYGPEFPGSLRLGGTLREQAVPWQINWHFIAGYPQYRETVTIHHEEGTIQLVFDVPYLLNVATELHEVTATPHYGVNHSVQTWPQQEAFEQEWLDFLALAGNTPRPGSSVAESLEDLRVGQEMIRLLAESKGISLDPEVEASR</sequence>
<dbReference type="PANTHER" id="PTHR43377">
    <property type="entry name" value="BILIVERDIN REDUCTASE A"/>
    <property type="match status" value="1"/>
</dbReference>
<dbReference type="PANTHER" id="PTHR43377:SF1">
    <property type="entry name" value="BILIVERDIN REDUCTASE A"/>
    <property type="match status" value="1"/>
</dbReference>
<dbReference type="KEGG" id="sapp:SAC06_01880"/>
<dbReference type="Pfam" id="PF01408">
    <property type="entry name" value="GFO_IDH_MocA"/>
    <property type="match status" value="1"/>
</dbReference>
<evidence type="ECO:0000313" key="2">
    <source>
        <dbReference type="EMBL" id="XBW08328.1"/>
    </source>
</evidence>